<keyword evidence="2" id="KW-1185">Reference proteome</keyword>
<dbReference type="GeneID" id="9590914"/>
<dbReference type="HOGENOM" id="CLU_042440_0_0_1"/>
<proteinExistence type="predicted"/>
<dbReference type="OMA" id="ANDETTH"/>
<dbReference type="eggNOG" id="ENOG502RMYG">
    <property type="taxonomic scope" value="Eukaryota"/>
</dbReference>
<organism evidence="2">
    <name type="scientific">Schizophyllum commune (strain H4-8 / FGSC 9210)</name>
    <name type="common">Split gill fungus</name>
    <dbReference type="NCBI Taxonomy" id="578458"/>
    <lineage>
        <taxon>Eukaryota</taxon>
        <taxon>Fungi</taxon>
        <taxon>Dikarya</taxon>
        <taxon>Basidiomycota</taxon>
        <taxon>Agaricomycotina</taxon>
        <taxon>Agaricomycetes</taxon>
        <taxon>Agaricomycetidae</taxon>
        <taxon>Agaricales</taxon>
        <taxon>Schizophyllaceae</taxon>
        <taxon>Schizophyllum</taxon>
    </lineage>
</organism>
<dbReference type="OrthoDB" id="2908127at2759"/>
<dbReference type="VEuPathDB" id="FungiDB:SCHCODRAFT_02637534"/>
<dbReference type="InParanoid" id="D8QDG3"/>
<sequence>MNHIPPEILELILLCVAAHEPLHLPPSNFRVYRERFFACPALVLSWVCSRWRAIIISNAAFWAPASIHITLTDYVAREDETVAEHAARKERCIALLKCYLERSRSMPLRQVNLNSYFDDPEDEEHWEPAFGDIVRYIASTAHRWKACTLPGYVVEWLSVTPDAAPDPVLLEFAAIEEKYTGTVYDRLQFFLRAPRLRRWLGDIPSSAAVSRLPWQQLTEIRIWQFMPVQRFMRFIPHCAQLVDLEVSLYKSAGGAPLPPYGTVLLAHLDSATIALDNGEILSSLFATLVTPKLRYLVLNGASPTTQWDLERRGHLCLQRWPTLAFDGWLERSRGAHSESRCTLQGLVLAHIFMPRDDLVWVLENLPDLQDLSLQEVDDGYPEQHGHVSSIDDDVLRRMTVLERITERTTSLERIYELPDELPDRKPELLPELRGLTIAGAIHFDGRRLLDMVKSRAMVDSRVEMADAAPPLEFLCIQPEKGSTTMLDEATQTELRDMVMQAQQRDMVVQAQQRDVVAQSQHRNTLGDKFCYGDADIAMQRLGIFFKQQPRWVPTLRIMDIDIDAMEE</sequence>
<protein>
    <recommendedName>
        <fullName evidence="3">F-box domain-containing protein</fullName>
    </recommendedName>
</protein>
<dbReference type="Proteomes" id="UP000007431">
    <property type="component" value="Unassembled WGS sequence"/>
</dbReference>
<accession>D8QDG3</accession>
<evidence type="ECO:0008006" key="3">
    <source>
        <dbReference type="Google" id="ProtNLM"/>
    </source>
</evidence>
<dbReference type="EMBL" id="GL377310">
    <property type="protein sequence ID" value="EFI93984.1"/>
    <property type="molecule type" value="Genomic_DNA"/>
</dbReference>
<gene>
    <name evidence="1" type="ORF">SCHCODRAFT_236931</name>
</gene>
<name>D8QDG3_SCHCM</name>
<reference evidence="1 2" key="1">
    <citation type="journal article" date="2010" name="Nat. Biotechnol.">
        <title>Genome sequence of the model mushroom Schizophyllum commune.</title>
        <authorList>
            <person name="Ohm R.A."/>
            <person name="de Jong J.F."/>
            <person name="Lugones L.G."/>
            <person name="Aerts A."/>
            <person name="Kothe E."/>
            <person name="Stajich J.E."/>
            <person name="de Vries R.P."/>
            <person name="Record E."/>
            <person name="Levasseur A."/>
            <person name="Baker S.E."/>
            <person name="Bartholomew K.A."/>
            <person name="Coutinho P.M."/>
            <person name="Erdmann S."/>
            <person name="Fowler T.J."/>
            <person name="Gathman A.C."/>
            <person name="Lombard V."/>
            <person name="Henrissat B."/>
            <person name="Knabe N."/>
            <person name="Kuees U."/>
            <person name="Lilly W.W."/>
            <person name="Lindquist E."/>
            <person name="Lucas S."/>
            <person name="Magnuson J.K."/>
            <person name="Piumi F."/>
            <person name="Raudaskoski M."/>
            <person name="Salamov A."/>
            <person name="Schmutz J."/>
            <person name="Schwarze F.W.M.R."/>
            <person name="vanKuyk P.A."/>
            <person name="Horton J.S."/>
            <person name="Grigoriev I.V."/>
            <person name="Woesten H.A.B."/>
        </authorList>
    </citation>
    <scope>NUCLEOTIDE SEQUENCE [LARGE SCALE GENOMIC DNA]</scope>
    <source>
        <strain evidence="2">H4-8 / FGSC 9210</strain>
    </source>
</reference>
<dbReference type="AlphaFoldDB" id="D8QDG3"/>
<evidence type="ECO:0000313" key="1">
    <source>
        <dbReference type="EMBL" id="EFI93984.1"/>
    </source>
</evidence>
<evidence type="ECO:0000313" key="2">
    <source>
        <dbReference type="Proteomes" id="UP000007431"/>
    </source>
</evidence>
<dbReference type="KEGG" id="scm:SCHCO_02637534"/>